<keyword evidence="4" id="KW-1185">Reference proteome</keyword>
<protein>
    <recommendedName>
        <fullName evidence="2">YscD/Y4YQ C-terminal domain-containing protein</fullName>
    </recommendedName>
</protein>
<evidence type="ECO:0000313" key="3">
    <source>
        <dbReference type="EMBL" id="PSC04238.1"/>
    </source>
</evidence>
<dbReference type="Proteomes" id="UP000239772">
    <property type="component" value="Unassembled WGS sequence"/>
</dbReference>
<evidence type="ECO:0000313" key="4">
    <source>
        <dbReference type="Proteomes" id="UP000239772"/>
    </source>
</evidence>
<feature type="transmembrane region" description="Helical" evidence="1">
    <location>
        <begin position="133"/>
        <end position="152"/>
    </location>
</feature>
<comment type="caution">
    <text evidence="3">The sequence shown here is derived from an EMBL/GenBank/DDBJ whole genome shotgun (WGS) entry which is preliminary data.</text>
</comment>
<sequence>MALNEDHLAPETAVSVVLVAPESDGARLELGRGSHLIGSGLDCDIFLGVCQEKRLAQIDVDDAVTVVPLAEGVVINGAEAAPGEKAEVASGALRLIGGGVTIEVIDGRRQHTSRATTAGTEPRASRQPGRMGWLAFGGVCAIGVIILGWNMMRTSVPTGTSFVKPQAGSVAPSSPETGIEALNKRLKGIGTELGATLSGSRIIIGGRGSPQDLALAKQMVQDLAKRHDLAVSVQARIQQDARVDLAFASMEPSPSVTLRDGKRYGLGSLLPGGWRLDGIEDSRIRLSKDGQTEILDY</sequence>
<dbReference type="AlphaFoldDB" id="A0A2T1HRF0"/>
<keyword evidence="1" id="KW-0812">Transmembrane</keyword>
<name>A0A2T1HRF0_9HYPH</name>
<evidence type="ECO:0000259" key="2">
    <source>
        <dbReference type="Pfam" id="PF23893"/>
    </source>
</evidence>
<reference evidence="4" key="1">
    <citation type="submission" date="2018-03" db="EMBL/GenBank/DDBJ databases">
        <authorList>
            <person name="Sun L."/>
            <person name="Liu H."/>
            <person name="Chen W."/>
            <person name="Huang K."/>
            <person name="Liu W."/>
            <person name="Gao X."/>
        </authorList>
    </citation>
    <scope>NUCLEOTIDE SEQUENCE [LARGE SCALE GENOMIC DNA]</scope>
    <source>
        <strain evidence="4">SH9</strain>
    </source>
</reference>
<gene>
    <name evidence="3" type="ORF">SLNSH_14690</name>
</gene>
<keyword evidence="1" id="KW-0472">Membrane</keyword>
<keyword evidence="1" id="KW-1133">Transmembrane helix</keyword>
<dbReference type="Pfam" id="PF23893">
    <property type="entry name" value="Y4YQ_C"/>
    <property type="match status" value="1"/>
</dbReference>
<evidence type="ECO:0000256" key="1">
    <source>
        <dbReference type="SAM" id="Phobius"/>
    </source>
</evidence>
<proteinExistence type="predicted"/>
<feature type="domain" description="YscD/Y4YQ C-terminal" evidence="2">
    <location>
        <begin position="253"/>
        <end position="292"/>
    </location>
</feature>
<dbReference type="InterPro" id="IPR057770">
    <property type="entry name" value="YscD/Y4YQ_C"/>
</dbReference>
<organism evidence="3 4">
    <name type="scientific">Alsobacter soli</name>
    <dbReference type="NCBI Taxonomy" id="2109933"/>
    <lineage>
        <taxon>Bacteria</taxon>
        <taxon>Pseudomonadati</taxon>
        <taxon>Pseudomonadota</taxon>
        <taxon>Alphaproteobacteria</taxon>
        <taxon>Hyphomicrobiales</taxon>
        <taxon>Alsobacteraceae</taxon>
        <taxon>Alsobacter</taxon>
    </lineage>
</organism>
<accession>A0A2T1HRF0</accession>
<dbReference type="EMBL" id="PVZS01000015">
    <property type="protein sequence ID" value="PSC04238.1"/>
    <property type="molecule type" value="Genomic_DNA"/>
</dbReference>